<keyword evidence="2" id="KW-0547">Nucleotide-binding</keyword>
<accession>A0A841FA07</accession>
<dbReference type="InterPro" id="IPR006179">
    <property type="entry name" value="5_nucleotidase/apyrase"/>
</dbReference>
<dbReference type="InterPro" id="IPR004843">
    <property type="entry name" value="Calcineurin-like_PHP"/>
</dbReference>
<dbReference type="PRINTS" id="PR01607">
    <property type="entry name" value="APYRASEFAMLY"/>
</dbReference>
<dbReference type="PANTHER" id="PTHR11575">
    <property type="entry name" value="5'-NUCLEOTIDASE-RELATED"/>
    <property type="match status" value="1"/>
</dbReference>
<evidence type="ECO:0000256" key="1">
    <source>
        <dbReference type="ARBA" id="ARBA00022729"/>
    </source>
</evidence>
<sequence>MTVRRRRVLAAFGAVAVLGGVAFAAPTSASKPGKTTDIQILAFNDFHGNLEPPAGSSGTIQTGVGSDGKPVTVPAGGVEYLATHLEAARAGHENTVTVAAGDIIGASPLLSAAFHDEPTVEAMEKLGLDITAVGNHEFDEGIDELRRIQSGGCHAVDGCADPENPYDGADFPMLGANVVDKNTGLPALPPVWVKNFQGARVGFIGMTLEGTPNIVAKEGIKNLAFKDEVKTANLYAGLLRLIGVKSIVVLLHEGGMPASNVYNYNCDSPGPGDGISGPVTDIAKKLDSSIDLVVTGHTHQSYTCNIPDPSGNPRMVTSSSSFGRLFTEINVTYDHKTRDIVRTSVDASNHIVTRDVTKAEDQTALIAKYKELVDPIANRQIGYISGDMPGRGSTKPESPLGDLIADSQLAATAAADKGGAVIALMNPGGVRSDLVYKASGAEGDGVVTYGEAFTVQPFNNNLTTISLTGAQLVTVLQQQYSGPNQASPKVLQPSEGFTYTVDNSKTGADKIVTGSVKLNGTALDPAATYRVTVNIFLADGGDGFAELAKGTDRLVGGLDIDALEAWFTANTSATNPAAPLPANRITFI</sequence>
<dbReference type="GO" id="GO:0030288">
    <property type="term" value="C:outer membrane-bounded periplasmic space"/>
    <property type="evidence" value="ECO:0007669"/>
    <property type="project" value="TreeGrafter"/>
</dbReference>
<dbReference type="InterPro" id="IPR006311">
    <property type="entry name" value="TAT_signal"/>
</dbReference>
<dbReference type="GO" id="GO:0009166">
    <property type="term" value="P:nucleotide catabolic process"/>
    <property type="evidence" value="ECO:0007669"/>
    <property type="project" value="InterPro"/>
</dbReference>
<keyword evidence="1 2" id="KW-0732">Signal</keyword>
<dbReference type="InterPro" id="IPR029052">
    <property type="entry name" value="Metallo-depent_PP-like"/>
</dbReference>
<dbReference type="Gene3D" id="3.60.21.10">
    <property type="match status" value="1"/>
</dbReference>
<dbReference type="Proteomes" id="UP000548476">
    <property type="component" value="Unassembled WGS sequence"/>
</dbReference>
<comment type="caution">
    <text evidence="5">The sequence shown here is derived from an EMBL/GenBank/DDBJ whole genome shotgun (WGS) entry which is preliminary data.</text>
</comment>
<dbReference type="Pfam" id="PF02872">
    <property type="entry name" value="5_nucleotid_C"/>
    <property type="match status" value="1"/>
</dbReference>
<keyword evidence="6" id="KW-1185">Reference proteome</keyword>
<dbReference type="SUPFAM" id="SSF56300">
    <property type="entry name" value="Metallo-dependent phosphatases"/>
    <property type="match status" value="1"/>
</dbReference>
<reference evidence="5 6" key="1">
    <citation type="submission" date="2020-08" db="EMBL/GenBank/DDBJ databases">
        <title>Genomic Encyclopedia of Type Strains, Phase IV (KMG-IV): sequencing the most valuable type-strain genomes for metagenomic binning, comparative biology and taxonomic classification.</title>
        <authorList>
            <person name="Goeker M."/>
        </authorList>
    </citation>
    <scope>NUCLEOTIDE SEQUENCE [LARGE SCALE GENOMIC DNA]</scope>
    <source>
        <strain evidence="5 6">YIM 65646</strain>
    </source>
</reference>
<dbReference type="PANTHER" id="PTHR11575:SF24">
    <property type="entry name" value="5'-NUCLEOTIDASE"/>
    <property type="match status" value="1"/>
</dbReference>
<evidence type="ECO:0000259" key="4">
    <source>
        <dbReference type="Pfam" id="PF02872"/>
    </source>
</evidence>
<proteinExistence type="inferred from homology"/>
<dbReference type="PROSITE" id="PS51318">
    <property type="entry name" value="TAT"/>
    <property type="match status" value="1"/>
</dbReference>
<gene>
    <name evidence="5" type="ORF">HNR73_000416</name>
</gene>
<dbReference type="GO" id="GO:0008253">
    <property type="term" value="F:5'-nucleotidase activity"/>
    <property type="evidence" value="ECO:0007669"/>
    <property type="project" value="UniProtKB-EC"/>
</dbReference>
<dbReference type="Pfam" id="PF00149">
    <property type="entry name" value="Metallophos"/>
    <property type="match status" value="1"/>
</dbReference>
<dbReference type="SUPFAM" id="SSF55816">
    <property type="entry name" value="5'-nucleotidase (syn. UDP-sugar hydrolase), C-terminal domain"/>
    <property type="match status" value="1"/>
</dbReference>
<feature type="signal peptide" evidence="2">
    <location>
        <begin position="1"/>
        <end position="24"/>
    </location>
</feature>
<evidence type="ECO:0000313" key="5">
    <source>
        <dbReference type="EMBL" id="MBB6032574.1"/>
    </source>
</evidence>
<evidence type="ECO:0000256" key="2">
    <source>
        <dbReference type="RuleBase" id="RU362119"/>
    </source>
</evidence>
<dbReference type="RefSeq" id="WP_184785460.1">
    <property type="nucleotide sequence ID" value="NZ_BONT01000039.1"/>
</dbReference>
<dbReference type="EC" id="3.1.3.5" evidence="5"/>
<feature type="domain" description="5'-Nucleotidase C-terminal" evidence="4">
    <location>
        <begin position="381"/>
        <end position="545"/>
    </location>
</feature>
<dbReference type="InterPro" id="IPR008334">
    <property type="entry name" value="5'-Nucleotdase_C"/>
</dbReference>
<dbReference type="FunFam" id="3.60.21.10:FF:000070">
    <property type="entry name" value="5`-nucleotidase family protein"/>
    <property type="match status" value="1"/>
</dbReference>
<dbReference type="GO" id="GO:0008768">
    <property type="term" value="F:UDP-sugar diphosphatase activity"/>
    <property type="evidence" value="ECO:0007669"/>
    <property type="project" value="TreeGrafter"/>
</dbReference>
<dbReference type="AlphaFoldDB" id="A0A841FA07"/>
<dbReference type="EMBL" id="JACHGT010000001">
    <property type="protein sequence ID" value="MBB6032574.1"/>
    <property type="molecule type" value="Genomic_DNA"/>
</dbReference>
<feature type="domain" description="Calcineurin-like phosphoesterase" evidence="3">
    <location>
        <begin position="39"/>
        <end position="300"/>
    </location>
</feature>
<feature type="chain" id="PRO_5033110609" evidence="2">
    <location>
        <begin position="25"/>
        <end position="588"/>
    </location>
</feature>
<protein>
    <submittedName>
        <fullName evidence="5">5'-nucleotidase</fullName>
        <ecNumber evidence="5">3.1.3.5</ecNumber>
    </submittedName>
</protein>
<comment type="similarity">
    <text evidence="2">Belongs to the 5'-nucleotidase family.</text>
</comment>
<evidence type="ECO:0000313" key="6">
    <source>
        <dbReference type="Proteomes" id="UP000548476"/>
    </source>
</evidence>
<organism evidence="5 6">
    <name type="scientific">Phytomonospora endophytica</name>
    <dbReference type="NCBI Taxonomy" id="714109"/>
    <lineage>
        <taxon>Bacteria</taxon>
        <taxon>Bacillati</taxon>
        <taxon>Actinomycetota</taxon>
        <taxon>Actinomycetes</taxon>
        <taxon>Micromonosporales</taxon>
        <taxon>Micromonosporaceae</taxon>
        <taxon>Phytomonospora</taxon>
    </lineage>
</organism>
<dbReference type="InterPro" id="IPR036907">
    <property type="entry name" value="5'-Nucleotdase_C_sf"/>
</dbReference>
<dbReference type="GO" id="GO:0000166">
    <property type="term" value="F:nucleotide binding"/>
    <property type="evidence" value="ECO:0007669"/>
    <property type="project" value="UniProtKB-KW"/>
</dbReference>
<dbReference type="Gene3D" id="3.90.780.10">
    <property type="entry name" value="5'-Nucleotidase, C-terminal domain"/>
    <property type="match status" value="1"/>
</dbReference>
<name>A0A841FA07_9ACTN</name>
<evidence type="ECO:0000259" key="3">
    <source>
        <dbReference type="Pfam" id="PF00149"/>
    </source>
</evidence>
<keyword evidence="2 5" id="KW-0378">Hydrolase</keyword>